<feature type="region of interest" description="Disordered" evidence="1">
    <location>
        <begin position="376"/>
        <end position="441"/>
    </location>
</feature>
<dbReference type="AlphaFoldDB" id="A0AAJ0LXM5"/>
<feature type="region of interest" description="Disordered" evidence="1">
    <location>
        <begin position="1"/>
        <end position="63"/>
    </location>
</feature>
<keyword evidence="3" id="KW-1185">Reference proteome</keyword>
<feature type="region of interest" description="Disordered" evidence="1">
    <location>
        <begin position="455"/>
        <end position="511"/>
    </location>
</feature>
<evidence type="ECO:0000313" key="3">
    <source>
        <dbReference type="Proteomes" id="UP001271007"/>
    </source>
</evidence>
<sequence length="524" mass="56280">MFNANNKTFEGGPAHRGSASGAIVDGLGHSPPVQTNSSGQYASYAPSSFASRSGTTPVAHMASNTHQPPAILQTVPRDSAQASLTAGGRQVNGDVAESQTQHRPLPTHEVWQVVLQQLGDLKLVVTMQSGSGHCHRLPLGPESGIASATPTAFEHIENIMATVSSQIRLTDTDECVLALVERNRILEKELSAMKTSGPKSRTSSKHGIDDTAQIALHSKRIKELQDTQICPSTIDGCAADRKAVGLRLSGIEARLARAENEAGSNNNKLPSVKADAVRSAQKQADDARSDVGDVKELVVALQAAHVANSASNERHHQIIEGLRNRLDEHEQTSDLFRHVVITKSKEVADLLQACPSSFPEPANNLPKKIVASARLQDAEDPSIPTDGISSSSPEPGDGSEREDDAKDDLQSLDGPEPSRQVDSARTSGHTSRQMFIPTGTMTMSDDLLKIVSRHSPRKAIARDNSKQRDDKTDPEWTPGSEAAFRRSGRSTTSKRDIEEVDHGADVVDDDGEIAVAPRKRVRSE</sequence>
<gene>
    <name evidence="2" type="ORF">LTR09_000726</name>
</gene>
<protein>
    <submittedName>
        <fullName evidence="2">Uncharacterized protein</fullName>
    </submittedName>
</protein>
<comment type="caution">
    <text evidence="2">The sequence shown here is derived from an EMBL/GenBank/DDBJ whole genome shotgun (WGS) entry which is preliminary data.</text>
</comment>
<feature type="region of interest" description="Disordered" evidence="1">
    <location>
        <begin position="80"/>
        <end position="104"/>
    </location>
</feature>
<name>A0AAJ0LXM5_9PEZI</name>
<reference evidence="2" key="1">
    <citation type="submission" date="2023-04" db="EMBL/GenBank/DDBJ databases">
        <title>Black Yeasts Isolated from many extreme environments.</title>
        <authorList>
            <person name="Coleine C."/>
            <person name="Stajich J.E."/>
            <person name="Selbmann L."/>
        </authorList>
    </citation>
    <scope>NUCLEOTIDE SEQUENCE</scope>
    <source>
        <strain evidence="2">CCFEE 5312</strain>
    </source>
</reference>
<feature type="compositionally biased region" description="Polar residues" evidence="1">
    <location>
        <begin position="32"/>
        <end position="63"/>
    </location>
</feature>
<feature type="compositionally biased region" description="Basic and acidic residues" evidence="1">
    <location>
        <begin position="460"/>
        <end position="474"/>
    </location>
</feature>
<feature type="compositionally biased region" description="Polar residues" evidence="1">
    <location>
        <begin position="420"/>
        <end position="441"/>
    </location>
</feature>
<dbReference type="EMBL" id="JAWDJX010000001">
    <property type="protein sequence ID" value="KAK3059160.1"/>
    <property type="molecule type" value="Genomic_DNA"/>
</dbReference>
<feature type="compositionally biased region" description="Low complexity" evidence="1">
    <location>
        <begin position="386"/>
        <end position="396"/>
    </location>
</feature>
<accession>A0AAJ0LXM5</accession>
<feature type="compositionally biased region" description="Basic and acidic residues" evidence="1">
    <location>
        <begin position="493"/>
        <end position="505"/>
    </location>
</feature>
<evidence type="ECO:0000256" key="1">
    <source>
        <dbReference type="SAM" id="MobiDB-lite"/>
    </source>
</evidence>
<organism evidence="2 3">
    <name type="scientific">Extremus antarcticus</name>
    <dbReference type="NCBI Taxonomy" id="702011"/>
    <lineage>
        <taxon>Eukaryota</taxon>
        <taxon>Fungi</taxon>
        <taxon>Dikarya</taxon>
        <taxon>Ascomycota</taxon>
        <taxon>Pezizomycotina</taxon>
        <taxon>Dothideomycetes</taxon>
        <taxon>Dothideomycetidae</taxon>
        <taxon>Mycosphaerellales</taxon>
        <taxon>Extremaceae</taxon>
        <taxon>Extremus</taxon>
    </lineage>
</organism>
<proteinExistence type="predicted"/>
<dbReference type="Proteomes" id="UP001271007">
    <property type="component" value="Unassembled WGS sequence"/>
</dbReference>
<evidence type="ECO:0000313" key="2">
    <source>
        <dbReference type="EMBL" id="KAK3059160.1"/>
    </source>
</evidence>